<evidence type="ECO:0000313" key="1">
    <source>
        <dbReference type="EMBL" id="KIK53213.1"/>
    </source>
</evidence>
<dbReference type="HOGENOM" id="CLU_2740287_0_0_1"/>
<sequence length="71" mass="7956">MDEPAEGSSFHPITELGLSRWTRLWGLISIVSVQPLVDAWGVPIQMKDPKTQKLGGWRNMFMSKTTAVGRD</sequence>
<accession>A0A0D0CE11</accession>
<dbReference type="AlphaFoldDB" id="A0A0D0CE11"/>
<proteinExistence type="predicted"/>
<keyword evidence="2" id="KW-1185">Reference proteome</keyword>
<organism evidence="1 2">
    <name type="scientific">Collybiopsis luxurians FD-317 M1</name>
    <dbReference type="NCBI Taxonomy" id="944289"/>
    <lineage>
        <taxon>Eukaryota</taxon>
        <taxon>Fungi</taxon>
        <taxon>Dikarya</taxon>
        <taxon>Basidiomycota</taxon>
        <taxon>Agaricomycotina</taxon>
        <taxon>Agaricomycetes</taxon>
        <taxon>Agaricomycetidae</taxon>
        <taxon>Agaricales</taxon>
        <taxon>Marasmiineae</taxon>
        <taxon>Omphalotaceae</taxon>
        <taxon>Collybiopsis</taxon>
        <taxon>Collybiopsis luxurians</taxon>
    </lineage>
</organism>
<evidence type="ECO:0000313" key="2">
    <source>
        <dbReference type="Proteomes" id="UP000053593"/>
    </source>
</evidence>
<dbReference type="EMBL" id="KN834832">
    <property type="protein sequence ID" value="KIK53213.1"/>
    <property type="molecule type" value="Genomic_DNA"/>
</dbReference>
<dbReference type="Proteomes" id="UP000053593">
    <property type="component" value="Unassembled WGS sequence"/>
</dbReference>
<reference evidence="1 2" key="1">
    <citation type="submission" date="2014-04" db="EMBL/GenBank/DDBJ databases">
        <title>Evolutionary Origins and Diversification of the Mycorrhizal Mutualists.</title>
        <authorList>
            <consortium name="DOE Joint Genome Institute"/>
            <consortium name="Mycorrhizal Genomics Consortium"/>
            <person name="Kohler A."/>
            <person name="Kuo A."/>
            <person name="Nagy L.G."/>
            <person name="Floudas D."/>
            <person name="Copeland A."/>
            <person name="Barry K.W."/>
            <person name="Cichocki N."/>
            <person name="Veneault-Fourrey C."/>
            <person name="LaButti K."/>
            <person name="Lindquist E.A."/>
            <person name="Lipzen A."/>
            <person name="Lundell T."/>
            <person name="Morin E."/>
            <person name="Murat C."/>
            <person name="Riley R."/>
            <person name="Ohm R."/>
            <person name="Sun H."/>
            <person name="Tunlid A."/>
            <person name="Henrissat B."/>
            <person name="Grigoriev I.V."/>
            <person name="Hibbett D.S."/>
            <person name="Martin F."/>
        </authorList>
    </citation>
    <scope>NUCLEOTIDE SEQUENCE [LARGE SCALE GENOMIC DNA]</scope>
    <source>
        <strain evidence="1 2">FD-317 M1</strain>
    </source>
</reference>
<gene>
    <name evidence="1" type="ORF">GYMLUDRAFT_49538</name>
</gene>
<name>A0A0D0CE11_9AGAR</name>
<protein>
    <submittedName>
        <fullName evidence="1">Uncharacterized protein</fullName>
    </submittedName>
</protein>